<evidence type="ECO:0000313" key="2">
    <source>
        <dbReference type="Proteomes" id="UP000011529"/>
    </source>
</evidence>
<sequence>MKIARKLQILRQEGWLANHNGDVASAERLYLEAHELASELPEEAALVCNILADFYCDQKQFSDAERFARQGLAIRETLDSQILVGNDLMMLAMVLEESGQLAAAEPYAQRGSDIYEMQYGPEHSEVHRMQSVLARIQTALQRDVGG</sequence>
<dbReference type="PATRIC" id="fig|1263867.3.peg.6354"/>
<name>M2AA65_9BACT</name>
<dbReference type="RefSeq" id="WP_008662254.1">
    <property type="nucleotide sequence ID" value="NZ_ANMO01000268.1"/>
</dbReference>
<dbReference type="InterPro" id="IPR011990">
    <property type="entry name" value="TPR-like_helical_dom_sf"/>
</dbReference>
<dbReference type="AlphaFoldDB" id="M2AA65"/>
<accession>M2AA65</accession>
<keyword evidence="2" id="KW-1185">Reference proteome</keyword>
<organism evidence="1 2">
    <name type="scientific">Rhodopirellula europaea 6C</name>
    <dbReference type="NCBI Taxonomy" id="1263867"/>
    <lineage>
        <taxon>Bacteria</taxon>
        <taxon>Pseudomonadati</taxon>
        <taxon>Planctomycetota</taxon>
        <taxon>Planctomycetia</taxon>
        <taxon>Pirellulales</taxon>
        <taxon>Pirellulaceae</taxon>
        <taxon>Rhodopirellula</taxon>
    </lineage>
</organism>
<dbReference type="EMBL" id="ANMO01000268">
    <property type="protein sequence ID" value="EMB13320.1"/>
    <property type="molecule type" value="Genomic_DNA"/>
</dbReference>
<protein>
    <submittedName>
        <fullName evidence="1">Uncharacterized protein</fullName>
    </submittedName>
</protein>
<proteinExistence type="predicted"/>
<reference evidence="1" key="1">
    <citation type="submission" date="2012-11" db="EMBL/GenBank/DDBJ databases">
        <title>Permanent draft genomes of Rhodopirellula europaea strain SH398 and 6C.</title>
        <authorList>
            <person name="Richter M."/>
            <person name="Richter-Heitmann T."/>
            <person name="Frank C."/>
            <person name="Harder J."/>
            <person name="Glockner F.O."/>
        </authorList>
    </citation>
    <scope>NUCLEOTIDE SEQUENCE</scope>
    <source>
        <strain evidence="1">6C</strain>
    </source>
</reference>
<dbReference type="Pfam" id="PF13374">
    <property type="entry name" value="TPR_10"/>
    <property type="match status" value="2"/>
</dbReference>
<gene>
    <name evidence="1" type="ORF">RE6C_05929</name>
</gene>
<dbReference type="Gene3D" id="1.25.40.10">
    <property type="entry name" value="Tetratricopeptide repeat domain"/>
    <property type="match status" value="1"/>
</dbReference>
<comment type="caution">
    <text evidence="1">The sequence shown here is derived from an EMBL/GenBank/DDBJ whole genome shotgun (WGS) entry which is preliminary data.</text>
</comment>
<reference evidence="1" key="2">
    <citation type="journal article" date="2013" name="Mar. Genomics">
        <title>Expression of sulfatases in Rhodopirellula baltica and the diversity of sulfatases in the genus Rhodopirellula.</title>
        <authorList>
            <person name="Wegner C.E."/>
            <person name="Richter-Heitmann T."/>
            <person name="Klindworth A."/>
            <person name="Klockow C."/>
            <person name="Richter M."/>
            <person name="Achstetter T."/>
            <person name="Glockner F.O."/>
            <person name="Harder J."/>
        </authorList>
    </citation>
    <scope>NUCLEOTIDE SEQUENCE [LARGE SCALE GENOMIC DNA]</scope>
    <source>
        <strain evidence="1">6C</strain>
    </source>
</reference>
<evidence type="ECO:0000313" key="1">
    <source>
        <dbReference type="EMBL" id="EMB13320.1"/>
    </source>
</evidence>
<dbReference type="Proteomes" id="UP000011529">
    <property type="component" value="Unassembled WGS sequence"/>
</dbReference>
<dbReference type="SUPFAM" id="SSF48452">
    <property type="entry name" value="TPR-like"/>
    <property type="match status" value="1"/>
</dbReference>